<evidence type="ECO:0000313" key="2">
    <source>
        <dbReference type="EMBL" id="MFB9902863.1"/>
    </source>
</evidence>
<accession>A0ABV5ZRP5</accession>
<sequence length="376" mass="37468">MQQGQGPAAVAGVSDTVKKVGDRLLESNIRLRTALAKAGQEWTGVAAQRLQQSANAAYQALDDATDDAGKANTQIAYYRDSFAATKPKIPPPREKVGFFEALIKNRGNPIAALSEVTVDQYTTLAANVMADNEANRALYQHEKMAQSSLEAVPRVPAPPPIAVKGAIAEPGPQPAPPGPSPVPPPGGGRPRDIGGGRDVGGSALPGDGGPPVPGQEPRAPVPLERDGQVRLDRGEIDQARADVSGRPGPLSEAGGTVSYGGGGPGSGGSSGAFTGFGPMLGGGGGGGAGGGVPSSPPRAPWAGTAPVPGGAPGTGAGPSGGGMRPGGSAGSLLQPAVGGAGNGEDDQEHSNRFWQKNDDIFGVDDLPKVAPPVIGE</sequence>
<comment type="caution">
    <text evidence="2">The sequence shown here is derived from an EMBL/GenBank/DDBJ whole genome shotgun (WGS) entry which is preliminary data.</text>
</comment>
<feature type="region of interest" description="Disordered" evidence="1">
    <location>
        <begin position="151"/>
        <end position="352"/>
    </location>
</feature>
<feature type="compositionally biased region" description="Gly residues" evidence="1">
    <location>
        <begin position="310"/>
        <end position="329"/>
    </location>
</feature>
<reference evidence="2 3" key="1">
    <citation type="submission" date="2024-09" db="EMBL/GenBank/DDBJ databases">
        <authorList>
            <person name="Sun Q."/>
            <person name="Mori K."/>
        </authorList>
    </citation>
    <scope>NUCLEOTIDE SEQUENCE [LARGE SCALE GENOMIC DNA]</scope>
    <source>
        <strain evidence="2 3">TBRC 7907</strain>
    </source>
</reference>
<organism evidence="2 3">
    <name type="scientific">Allokutzneria oryzae</name>
    <dbReference type="NCBI Taxonomy" id="1378989"/>
    <lineage>
        <taxon>Bacteria</taxon>
        <taxon>Bacillati</taxon>
        <taxon>Actinomycetota</taxon>
        <taxon>Actinomycetes</taxon>
        <taxon>Pseudonocardiales</taxon>
        <taxon>Pseudonocardiaceae</taxon>
        <taxon>Allokutzneria</taxon>
    </lineage>
</organism>
<dbReference type="Proteomes" id="UP001589693">
    <property type="component" value="Unassembled WGS sequence"/>
</dbReference>
<dbReference type="InterPro" id="IPR038332">
    <property type="entry name" value="PPE_sf"/>
</dbReference>
<evidence type="ECO:0008006" key="4">
    <source>
        <dbReference type="Google" id="ProtNLM"/>
    </source>
</evidence>
<name>A0ABV5ZRP5_9PSEU</name>
<keyword evidence="3" id="KW-1185">Reference proteome</keyword>
<evidence type="ECO:0000313" key="3">
    <source>
        <dbReference type="Proteomes" id="UP001589693"/>
    </source>
</evidence>
<dbReference type="RefSeq" id="WP_377849968.1">
    <property type="nucleotide sequence ID" value="NZ_JBHLZU010000002.1"/>
</dbReference>
<dbReference type="Gene3D" id="1.20.1260.20">
    <property type="entry name" value="PPE superfamily"/>
    <property type="match status" value="1"/>
</dbReference>
<evidence type="ECO:0000256" key="1">
    <source>
        <dbReference type="SAM" id="MobiDB-lite"/>
    </source>
</evidence>
<feature type="compositionally biased region" description="Gly residues" evidence="1">
    <location>
        <begin position="257"/>
        <end position="270"/>
    </location>
</feature>
<dbReference type="EMBL" id="JBHLZU010000002">
    <property type="protein sequence ID" value="MFB9902863.1"/>
    <property type="molecule type" value="Genomic_DNA"/>
</dbReference>
<proteinExistence type="predicted"/>
<feature type="compositionally biased region" description="Basic and acidic residues" evidence="1">
    <location>
        <begin position="223"/>
        <end position="240"/>
    </location>
</feature>
<gene>
    <name evidence="2" type="ORF">ACFFQA_02815</name>
</gene>
<feature type="compositionally biased region" description="Pro residues" evidence="1">
    <location>
        <begin position="171"/>
        <end position="187"/>
    </location>
</feature>
<feature type="compositionally biased region" description="Gly residues" evidence="1">
    <location>
        <begin position="278"/>
        <end position="292"/>
    </location>
</feature>
<protein>
    <recommendedName>
        <fullName evidence="4">PPE domain-containing protein</fullName>
    </recommendedName>
</protein>